<dbReference type="EMBL" id="LSRX01000079">
    <property type="protein sequence ID" value="OLQ10406.1"/>
    <property type="molecule type" value="Genomic_DNA"/>
</dbReference>
<accession>A0A1Q9ESK1</accession>
<keyword evidence="3" id="KW-1185">Reference proteome</keyword>
<feature type="region of interest" description="Disordered" evidence="1">
    <location>
        <begin position="362"/>
        <end position="391"/>
    </location>
</feature>
<proteinExistence type="predicted"/>
<dbReference type="OrthoDB" id="10492039at2759"/>
<reference evidence="2 3" key="1">
    <citation type="submission" date="2016-02" db="EMBL/GenBank/DDBJ databases">
        <title>Genome analysis of coral dinoflagellate symbionts highlights evolutionary adaptations to a symbiotic lifestyle.</title>
        <authorList>
            <person name="Aranda M."/>
            <person name="Li Y."/>
            <person name="Liew Y.J."/>
            <person name="Baumgarten S."/>
            <person name="Simakov O."/>
            <person name="Wilson M."/>
            <person name="Piel J."/>
            <person name="Ashoor H."/>
            <person name="Bougouffa S."/>
            <person name="Bajic V.B."/>
            <person name="Ryu T."/>
            <person name="Ravasi T."/>
            <person name="Bayer T."/>
            <person name="Micklem G."/>
            <person name="Kim H."/>
            <person name="Bhak J."/>
            <person name="Lajeunesse T.C."/>
            <person name="Voolstra C.R."/>
        </authorList>
    </citation>
    <scope>NUCLEOTIDE SEQUENCE [LARGE SCALE GENOMIC DNA]</scope>
    <source>
        <strain evidence="2 3">CCMP2467</strain>
    </source>
</reference>
<evidence type="ECO:0000313" key="3">
    <source>
        <dbReference type="Proteomes" id="UP000186817"/>
    </source>
</evidence>
<name>A0A1Q9ESK1_SYMMI</name>
<organism evidence="2 3">
    <name type="scientific">Symbiodinium microadriaticum</name>
    <name type="common">Dinoflagellate</name>
    <name type="synonym">Zooxanthella microadriatica</name>
    <dbReference type="NCBI Taxonomy" id="2951"/>
    <lineage>
        <taxon>Eukaryota</taxon>
        <taxon>Sar</taxon>
        <taxon>Alveolata</taxon>
        <taxon>Dinophyceae</taxon>
        <taxon>Suessiales</taxon>
        <taxon>Symbiodiniaceae</taxon>
        <taxon>Symbiodinium</taxon>
    </lineage>
</organism>
<dbReference type="Gene3D" id="2.40.50.140">
    <property type="entry name" value="Nucleic acid-binding proteins"/>
    <property type="match status" value="1"/>
</dbReference>
<evidence type="ECO:0000256" key="1">
    <source>
        <dbReference type="SAM" id="MobiDB-lite"/>
    </source>
</evidence>
<dbReference type="Proteomes" id="UP000186817">
    <property type="component" value="Unassembled WGS sequence"/>
</dbReference>
<dbReference type="InterPro" id="IPR012340">
    <property type="entry name" value="NA-bd_OB-fold"/>
</dbReference>
<sequence>MSSLAAFVGSADADMQAALANLTWGDRTRIKFFLFRIEQAQDSDRLGYVMDPGPVPRIRTGEGHVKAFQELRKVAGGICGNMGSTSKGWRNDASWETSLHYHLRLKNTRGMVLKIIKLKDEEWPWKDIPEWHPLVPLHAISRVKDKQQICVAARVEDNPGKQERYTQNGRQFVCNVVVQEQGIKMRCAFWRDKAEEIKKYPAGSCVMLQQVQVDKKAAAPGRLCIRVPVDDQGVASMSLRMWRDDDESQEDVETVPCNVMTLPGGLGPDVCLEDSVEPKAEGCAEVTDSVGLEGGLSDLGFADYARIYVQWAESELTDARGVQRYGRHTLDLMQNQWAVEGDTQLEGQRAMLLAGVVGHGVPPQPSSEEMMGLPVERHEADQEHDRVDEAH</sequence>
<feature type="compositionally biased region" description="Basic and acidic residues" evidence="1">
    <location>
        <begin position="375"/>
        <end position="391"/>
    </location>
</feature>
<comment type="caution">
    <text evidence="2">The sequence shown here is derived from an EMBL/GenBank/DDBJ whole genome shotgun (WGS) entry which is preliminary data.</text>
</comment>
<protein>
    <submittedName>
        <fullName evidence="2">Uncharacterized protein</fullName>
    </submittedName>
</protein>
<gene>
    <name evidence="2" type="ORF">AK812_SmicGene5897</name>
</gene>
<dbReference type="AlphaFoldDB" id="A0A1Q9ESK1"/>
<evidence type="ECO:0000313" key="2">
    <source>
        <dbReference type="EMBL" id="OLQ10406.1"/>
    </source>
</evidence>